<dbReference type="PATRIC" id="fig|523844.20.peg.53"/>
<dbReference type="HOGENOM" id="CLU_060498_0_0_2"/>
<gene>
    <name evidence="1" type="ORF">MSTHT_0041</name>
</gene>
<evidence type="ECO:0000313" key="1">
    <source>
        <dbReference type="EMBL" id="AKB11799.1"/>
    </source>
</evidence>
<dbReference type="Proteomes" id="UP000066529">
    <property type="component" value="Chromosome"/>
</dbReference>
<reference evidence="1 2" key="1">
    <citation type="submission" date="2014-07" db="EMBL/GenBank/DDBJ databases">
        <title>Methanogenic archaea and the global carbon cycle.</title>
        <authorList>
            <person name="Henriksen J.R."/>
            <person name="Luke J."/>
            <person name="Reinhart S."/>
            <person name="Benedict M.N."/>
            <person name="Youngblut N.D."/>
            <person name="Metcalf M.E."/>
            <person name="Whitaker R.J."/>
            <person name="Metcalf W.W."/>
        </authorList>
    </citation>
    <scope>NUCLEOTIDE SEQUENCE [LARGE SCALE GENOMIC DNA]</scope>
    <source>
        <strain evidence="2">ATCC 43570 / DSM 1825 / OCM 12 / VKM B-1830 / TM-1</strain>
    </source>
</reference>
<evidence type="ECO:0000313" key="2">
    <source>
        <dbReference type="Proteomes" id="UP000066529"/>
    </source>
</evidence>
<name>A0A0E3H862_METTT</name>
<sequence>MFRRFAGKIPEGALALFKCHPLELTTLLEVSWKSRVHDAAKVLGHPGHRSDILPVPDFWLNPMSRAASIEPPTGSEAVIRPAPPANPLTGTTLENALNFSQDPTQRRTVLWDHLIYAYMIENTRIYEIFRRVLYEFLYGEKLGVPLPDAQHWLRNTEELFYRDPPSFFITSITSDIRGDLRASRRNAYQRMFGMDLNHGTEDGKPYPYVRAEAANNEFVPTFEEFLREVWIGIEHLNNGIGPKPTDDAKIADLAEKLHDMLTTRRINGNLSREEFVFVSMMSWFHLTVEFDSPIVVSLRAEASSPEQRLFKIAQRVGLPAHGLSKSYFDIADPISRVLILIETGAYNTPAAASAFYKEGALQDAMKTIIRHWSIITGREMKARKVTTT</sequence>
<protein>
    <submittedName>
        <fullName evidence="1">Uncharacterized protein</fullName>
    </submittedName>
</protein>
<dbReference type="STRING" id="523844.MSTHT_0041"/>
<dbReference type="AlphaFoldDB" id="A0A0E3H862"/>
<dbReference type="OrthoDB" id="130370at2157"/>
<dbReference type="KEGG" id="mthr:MSTHT_0041"/>
<dbReference type="EMBL" id="CP009501">
    <property type="protein sequence ID" value="AKB11799.1"/>
    <property type="molecule type" value="Genomic_DNA"/>
</dbReference>
<accession>A0A0E3H862</accession>
<organism evidence="1 2">
    <name type="scientific">Methanosarcina thermophila (strain ATCC 43570 / DSM 1825 / OCM 12 / VKM B-1830 / TM-1)</name>
    <dbReference type="NCBI Taxonomy" id="523844"/>
    <lineage>
        <taxon>Archaea</taxon>
        <taxon>Methanobacteriati</taxon>
        <taxon>Methanobacteriota</taxon>
        <taxon>Stenosarchaea group</taxon>
        <taxon>Methanomicrobia</taxon>
        <taxon>Methanosarcinales</taxon>
        <taxon>Methanosarcinaceae</taxon>
        <taxon>Methanosarcina</taxon>
    </lineage>
</organism>
<dbReference type="GeneID" id="41601989"/>
<dbReference type="RefSeq" id="WP_048166071.1">
    <property type="nucleotide sequence ID" value="NZ_CP009501.1"/>
</dbReference>
<proteinExistence type="predicted"/>